<organism evidence="2 3">
    <name type="scientific">Candidatus Syntropharchaeum butanivorans</name>
    <dbReference type="NCBI Taxonomy" id="1839936"/>
    <lineage>
        <taxon>Archaea</taxon>
        <taxon>Methanobacteriati</taxon>
        <taxon>Methanobacteriota</taxon>
        <taxon>Stenosarchaea group</taxon>
        <taxon>Methanomicrobia</taxon>
        <taxon>Methanosarcinales</taxon>
        <taxon>ANME-2 cluster</taxon>
        <taxon>Candidatus Syntropharchaeum</taxon>
    </lineage>
</organism>
<dbReference type="STRING" id="1839936.SBU_000547"/>
<evidence type="ECO:0000256" key="1">
    <source>
        <dbReference type="SAM" id="MobiDB-lite"/>
    </source>
</evidence>
<dbReference type="Proteomes" id="UP000185779">
    <property type="component" value="Unassembled WGS sequence"/>
</dbReference>
<feature type="region of interest" description="Disordered" evidence="1">
    <location>
        <begin position="1"/>
        <end position="22"/>
    </location>
</feature>
<feature type="compositionally biased region" description="Gly residues" evidence="1">
    <location>
        <begin position="1"/>
        <end position="21"/>
    </location>
</feature>
<proteinExistence type="predicted"/>
<evidence type="ECO:0000313" key="3">
    <source>
        <dbReference type="Proteomes" id="UP000185779"/>
    </source>
</evidence>
<evidence type="ECO:0008006" key="4">
    <source>
        <dbReference type="Google" id="ProtNLM"/>
    </source>
</evidence>
<keyword evidence="3" id="KW-1185">Reference proteome</keyword>
<sequence>MAGMGRGGRGRMGGRGLGPGGECKCPSCGTTVPHKRGVPCYEEICPKCGSRMVRP</sequence>
<name>A0A1F2P5N2_9EURY</name>
<dbReference type="AlphaFoldDB" id="A0A1F2P5N2"/>
<gene>
    <name evidence="2" type="ORF">SBU_000547</name>
</gene>
<dbReference type="EMBL" id="LYOR01000002">
    <property type="protein sequence ID" value="OFV66580.1"/>
    <property type="molecule type" value="Genomic_DNA"/>
</dbReference>
<protein>
    <recommendedName>
        <fullName evidence="4">Ferredoxin</fullName>
    </recommendedName>
</protein>
<comment type="caution">
    <text evidence="2">The sequence shown here is derived from an EMBL/GenBank/DDBJ whole genome shotgun (WGS) entry which is preliminary data.</text>
</comment>
<accession>A0A1F2P5N2</accession>
<evidence type="ECO:0000313" key="2">
    <source>
        <dbReference type="EMBL" id="OFV66580.1"/>
    </source>
</evidence>
<reference evidence="2" key="1">
    <citation type="submission" date="2016-05" db="EMBL/GenBank/DDBJ databases">
        <title>Microbial consortia oxidize butane by reversing methanogenesis.</title>
        <authorList>
            <person name="Laso-Perez R."/>
            <person name="Richter M."/>
            <person name="Wegener G."/>
            <person name="Musat F."/>
        </authorList>
    </citation>
    <scope>NUCLEOTIDE SEQUENCE [LARGE SCALE GENOMIC DNA]</scope>
    <source>
        <strain evidence="2">BOX1</strain>
    </source>
</reference>